<feature type="transmembrane region" description="Helical" evidence="6">
    <location>
        <begin position="1938"/>
        <end position="1964"/>
    </location>
</feature>
<feature type="transmembrane region" description="Helical" evidence="6">
    <location>
        <begin position="1904"/>
        <end position="1926"/>
    </location>
</feature>
<feature type="transmembrane region" description="Helical" evidence="6">
    <location>
        <begin position="465"/>
        <end position="485"/>
    </location>
</feature>
<evidence type="ECO:0000256" key="2">
    <source>
        <dbReference type="ARBA" id="ARBA00022692"/>
    </source>
</evidence>
<name>A0A430QDC8_SCHBO</name>
<feature type="transmembrane region" description="Helical" evidence="6">
    <location>
        <begin position="2261"/>
        <end position="2282"/>
    </location>
</feature>
<comment type="caution">
    <text evidence="7">The sequence shown here is derived from an EMBL/GenBank/DDBJ whole genome shotgun (WGS) entry which is preliminary data.</text>
</comment>
<keyword evidence="8" id="KW-1185">Reference proteome</keyword>
<feature type="region of interest" description="Disordered" evidence="5">
    <location>
        <begin position="2043"/>
        <end position="2069"/>
    </location>
</feature>
<feature type="transmembrane region" description="Helical" evidence="6">
    <location>
        <begin position="747"/>
        <end position="770"/>
    </location>
</feature>
<feature type="compositionally biased region" description="Acidic residues" evidence="5">
    <location>
        <begin position="2051"/>
        <end position="2065"/>
    </location>
</feature>
<feature type="transmembrane region" description="Helical" evidence="6">
    <location>
        <begin position="198"/>
        <end position="219"/>
    </location>
</feature>
<protein>
    <submittedName>
        <fullName evidence="7">Uncharacterized protein</fullName>
    </submittedName>
</protein>
<feature type="transmembrane region" description="Helical" evidence="6">
    <location>
        <begin position="1492"/>
        <end position="1524"/>
    </location>
</feature>
<evidence type="ECO:0000313" key="8">
    <source>
        <dbReference type="Proteomes" id="UP000290809"/>
    </source>
</evidence>
<feature type="transmembrane region" description="Helical" evidence="6">
    <location>
        <begin position="2186"/>
        <end position="2203"/>
    </location>
</feature>
<feature type="transmembrane region" description="Helical" evidence="6">
    <location>
        <begin position="1791"/>
        <end position="1811"/>
    </location>
</feature>
<feature type="transmembrane region" description="Helical" evidence="6">
    <location>
        <begin position="1880"/>
        <end position="1897"/>
    </location>
</feature>
<feature type="transmembrane region" description="Helical" evidence="6">
    <location>
        <begin position="940"/>
        <end position="963"/>
    </location>
</feature>
<feature type="transmembrane region" description="Helical" evidence="6">
    <location>
        <begin position="491"/>
        <end position="521"/>
    </location>
</feature>
<feature type="transmembrane region" description="Helical" evidence="6">
    <location>
        <begin position="662"/>
        <end position="681"/>
    </location>
</feature>
<feature type="transmembrane region" description="Helical" evidence="6">
    <location>
        <begin position="316"/>
        <end position="338"/>
    </location>
</feature>
<feature type="transmembrane region" description="Helical" evidence="6">
    <location>
        <begin position="275"/>
        <end position="296"/>
    </location>
</feature>
<feature type="transmembrane region" description="Helical" evidence="6">
    <location>
        <begin position="1466"/>
        <end position="1486"/>
    </location>
</feature>
<evidence type="ECO:0000313" key="7">
    <source>
        <dbReference type="EMBL" id="RTG85693.1"/>
    </source>
</evidence>
<evidence type="ECO:0000256" key="5">
    <source>
        <dbReference type="SAM" id="MobiDB-lite"/>
    </source>
</evidence>
<reference evidence="7 8" key="1">
    <citation type="journal article" date="2019" name="PLoS Pathog.">
        <title>Genome sequence of the bovine parasite Schistosoma bovis Tanzania.</title>
        <authorList>
            <person name="Oey H."/>
            <person name="Zakrzewski M."/>
            <person name="Gobert G."/>
            <person name="Gravermann K."/>
            <person name="Stoye J."/>
            <person name="Jones M."/>
            <person name="Mcmanus D."/>
            <person name="Krause L."/>
        </authorList>
    </citation>
    <scope>NUCLEOTIDE SEQUENCE [LARGE SCALE GENOMIC DNA]</scope>
    <source>
        <strain evidence="7 8">TAN1997</strain>
    </source>
</reference>
<feature type="transmembrane region" description="Helical" evidence="6">
    <location>
        <begin position="1569"/>
        <end position="1596"/>
    </location>
</feature>
<feature type="transmembrane region" description="Helical" evidence="6">
    <location>
        <begin position="2096"/>
        <end position="2122"/>
    </location>
</feature>
<feature type="transmembrane region" description="Helical" evidence="6">
    <location>
        <begin position="111"/>
        <end position="131"/>
    </location>
</feature>
<feature type="transmembrane region" description="Helical" evidence="6">
    <location>
        <begin position="1139"/>
        <end position="1160"/>
    </location>
</feature>
<feature type="transmembrane region" description="Helical" evidence="6">
    <location>
        <begin position="908"/>
        <end position="934"/>
    </location>
</feature>
<dbReference type="InterPro" id="IPR036259">
    <property type="entry name" value="MFS_trans_sf"/>
</dbReference>
<gene>
    <name evidence="7" type="ORF">DC041_0008391</name>
</gene>
<feature type="transmembrane region" description="Helical" evidence="6">
    <location>
        <begin position="1350"/>
        <end position="1370"/>
    </location>
</feature>
<proteinExistence type="predicted"/>
<feature type="transmembrane region" description="Helical" evidence="6">
    <location>
        <begin position="1818"/>
        <end position="1837"/>
    </location>
</feature>
<feature type="transmembrane region" description="Helical" evidence="6">
    <location>
        <begin position="713"/>
        <end position="735"/>
    </location>
</feature>
<feature type="transmembrane region" description="Helical" evidence="6">
    <location>
        <begin position="1261"/>
        <end position="1284"/>
    </location>
</feature>
<feature type="transmembrane region" description="Helical" evidence="6">
    <location>
        <begin position="54"/>
        <end position="73"/>
    </location>
</feature>
<keyword evidence="3 6" id="KW-1133">Transmembrane helix</keyword>
<feature type="transmembrane region" description="Helical" evidence="6">
    <location>
        <begin position="630"/>
        <end position="655"/>
    </location>
</feature>
<keyword evidence="2 6" id="KW-0812">Transmembrane</keyword>
<dbReference type="SUPFAM" id="SSF103473">
    <property type="entry name" value="MFS general substrate transporter"/>
    <property type="match status" value="5"/>
</dbReference>
<dbReference type="PANTHER" id="PTHR23507">
    <property type="entry name" value="ZGC:174356"/>
    <property type="match status" value="1"/>
</dbReference>
<feature type="transmembrane region" description="Helical" evidence="6">
    <location>
        <begin position="782"/>
        <end position="805"/>
    </location>
</feature>
<feature type="transmembrane region" description="Helical" evidence="6">
    <location>
        <begin position="172"/>
        <end position="192"/>
    </location>
</feature>
<feature type="transmembrane region" description="Helical" evidence="6">
    <location>
        <begin position="1225"/>
        <end position="1249"/>
    </location>
</feature>
<feature type="transmembrane region" description="Helical" evidence="6">
    <location>
        <begin position="840"/>
        <end position="857"/>
    </location>
</feature>
<feature type="transmembrane region" description="Helical" evidence="6">
    <location>
        <begin position="1646"/>
        <end position="1672"/>
    </location>
</feature>
<feature type="transmembrane region" description="Helical" evidence="6">
    <location>
        <begin position="1376"/>
        <end position="1399"/>
    </location>
</feature>
<keyword evidence="4 6" id="KW-0472">Membrane</keyword>
<feature type="transmembrane region" description="Helical" evidence="6">
    <location>
        <begin position="2018"/>
        <end position="2037"/>
    </location>
</feature>
<comment type="subcellular location">
    <subcellularLocation>
        <location evidence="1">Membrane</location>
        <topology evidence="1">Multi-pass membrane protein</topology>
    </subcellularLocation>
</comment>
<evidence type="ECO:0000256" key="3">
    <source>
        <dbReference type="ARBA" id="ARBA00022989"/>
    </source>
</evidence>
<feature type="transmembrane region" description="Helical" evidence="6">
    <location>
        <begin position="2233"/>
        <end position="2255"/>
    </location>
</feature>
<evidence type="ECO:0000256" key="6">
    <source>
        <dbReference type="SAM" id="Phobius"/>
    </source>
</evidence>
<feature type="transmembrane region" description="Helical" evidence="6">
    <location>
        <begin position="85"/>
        <end position="105"/>
    </location>
</feature>
<feature type="transmembrane region" description="Helical" evidence="6">
    <location>
        <begin position="1033"/>
        <end position="1051"/>
    </location>
</feature>
<dbReference type="EMBL" id="QMKO01001926">
    <property type="protein sequence ID" value="RTG85693.1"/>
    <property type="molecule type" value="Genomic_DNA"/>
</dbReference>
<accession>A0A430QDC8</accession>
<feature type="transmembrane region" description="Helical" evidence="6">
    <location>
        <begin position="996"/>
        <end position="1021"/>
    </location>
</feature>
<feature type="transmembrane region" description="Helical" evidence="6">
    <location>
        <begin position="2134"/>
        <end position="2157"/>
    </location>
</feature>
<evidence type="ECO:0000256" key="1">
    <source>
        <dbReference type="ARBA" id="ARBA00004141"/>
    </source>
</evidence>
<dbReference type="GO" id="GO:0016020">
    <property type="term" value="C:membrane"/>
    <property type="evidence" value="ECO:0007669"/>
    <property type="project" value="UniProtKB-SubCell"/>
</dbReference>
<organism evidence="7 8">
    <name type="scientific">Schistosoma bovis</name>
    <name type="common">Blood fluke</name>
    <dbReference type="NCBI Taxonomy" id="6184"/>
    <lineage>
        <taxon>Eukaryota</taxon>
        <taxon>Metazoa</taxon>
        <taxon>Spiralia</taxon>
        <taxon>Lophotrochozoa</taxon>
        <taxon>Platyhelminthes</taxon>
        <taxon>Trematoda</taxon>
        <taxon>Digenea</taxon>
        <taxon>Strigeidida</taxon>
        <taxon>Schistosomatoidea</taxon>
        <taxon>Schistosomatidae</taxon>
        <taxon>Schistosoma</taxon>
    </lineage>
</organism>
<feature type="transmembrane region" description="Helical" evidence="6">
    <location>
        <begin position="1985"/>
        <end position="2012"/>
    </location>
</feature>
<evidence type="ECO:0000256" key="4">
    <source>
        <dbReference type="ARBA" id="ARBA00023136"/>
    </source>
</evidence>
<dbReference type="PANTHER" id="PTHR23507:SF1">
    <property type="entry name" value="FI18259P1-RELATED"/>
    <property type="match status" value="1"/>
</dbReference>
<dbReference type="Gene3D" id="1.20.1250.20">
    <property type="entry name" value="MFS general substrate transporter like domains"/>
    <property type="match status" value="5"/>
</dbReference>
<feature type="transmembrane region" description="Helical" evidence="6">
    <location>
        <begin position="1746"/>
        <end position="1771"/>
    </location>
</feature>
<feature type="transmembrane region" description="Helical" evidence="6">
    <location>
        <begin position="1684"/>
        <end position="1707"/>
    </location>
</feature>
<feature type="transmembrane region" description="Helical" evidence="6">
    <location>
        <begin position="406"/>
        <end position="428"/>
    </location>
</feature>
<dbReference type="GO" id="GO:0022857">
    <property type="term" value="F:transmembrane transporter activity"/>
    <property type="evidence" value="ECO:0007669"/>
    <property type="project" value="TreeGrafter"/>
</dbReference>
<feature type="transmembrane region" description="Helical" evidence="6">
    <location>
        <begin position="863"/>
        <end position="887"/>
    </location>
</feature>
<feature type="transmembrane region" description="Helical" evidence="6">
    <location>
        <begin position="2209"/>
        <end position="2226"/>
    </location>
</feature>
<feature type="transmembrane region" description="Helical" evidence="6">
    <location>
        <begin position="1545"/>
        <end position="1563"/>
    </location>
</feature>
<dbReference type="Proteomes" id="UP000290809">
    <property type="component" value="Unassembled WGS sequence"/>
</dbReference>
<sequence>MYSTSKYVNIVKLIGAEVLKLNDTVFYEFGHAVSKSIPDQDKELKDEVQKRTAHLLPLLSASLLIPGLLSSFMISSLSDHYGRRVAMGVLFGGLTSNIIVSSLVILLELNLYLLVLGNLTCGFLGGGLLTFSGQISVCFADITKIPDEKEPLLDNSKCQQASLERRRLSYMGIYDGVCVLASAAVVSVTGVLIDHYSFITTCLIMLFLCLISVGMLWCLPETQSFNIQTADISFNNNFNSNISVCNTEFYSSNQSESYKKNWLLKSTEMINLVRNANIITVLVLTVLFLTTLTTYNEGQYTFLYLMGPPFNWSVDQYGYFSGLNSTLLGLLSFGLTWITTHWMKVVKRHRISEASEPLLTNQSVSGYNSIHEVDSVDHNNNSISSSSLNIIIQNEVLRARRRMIKYVICGMIAIVISKLLMGLAFLFPSPGHNIAVFVSLFVSIFRSAVVPVLKSFTSSLYTSKLQSSLFSVIALSEYLSLLIGIGSLPYIYAATVTFCSGAVFFVSSGLALVAFILLLYLMEHGLPYGHLLSNSRKKESFIVYLDGNKYCLLLMVAVMSFTGFIIYLNLNPWTVVFPGLFEGIFGGGLVSFTAQISACLADITVQPEDSNENSNTSSLNQQYTSKEHRWLFFTMYDSLASLSHACGSLFGGILVHRLGFGLSVTICIGLYTTSVVGLSVLPETNPDVLRRRRNPQNNAICQYSESRYAEDGLLYLEIKTSGFIIKIMGIFIKMLKAIRHSSPLSRIVMTLLFSVSVTVVADLQYIHIYLMGCPFFWNAQTVGLYAGISDALSACLSITFIVAIYNWEQTRILQLCSMGDTKEYVAEYNSMEITSKEIRILFMITAVIFIGFGSMLINRILMGIAFLFTLPTANYIVYGASAVRLVKNTLVAPIRTMISIITPNDKQGFMLSLGTFISLVGFLINLTVFPLIYAGTVHSFPGAVFFMCGLLISITIGFGVCAIDEGLSYDVKDGKFELIASNESDKLLLKEGQRRAAWIGACNHSVRLLFGLLTTMIIGYISDHFGRRLSLGIMIIGEALQIITLSVVVLLQANPWLTVIPGLFDGFIGGGLLSIQAQVSASLTDLVCKESIDNNDVTNSQLTNQNNLWTLFTWFDGLALISLSLSNPIGGTLLYRGGFQLPVIICNILVGISLLIIFFLPESNIVFRPKCLNIDTLNNDQDCKNESSNIEIVFVRSRNLSFWEVNCQNIQNSFKILSGKYKQHMLTGFIVFLLSTVTSTDLYIIYIYLMGYPFLWNSQDVGIYSGVTDIVSAIIALIFTLLMARIIHRPISKSSHSISQNISDTNDNYKQFHKVKSTIPRFAKGLNNPILRTLISMWTDQSKQGMIHSFVAFVSRLGVLTCFSVLISIYSSTTDLFPGAVFLVCSSLIIIALITTGAVTEQGLPYLTRQERHKYANLSVDDKIKLRAAQKKAATLESTTNAVRITLGLISMLIIGYISDRHGRRVAIGILLFGEFLHITTVSLIVTFNLNVWILLLAGFFEAFFGGGLLSIYAQVAAIVVDIIRISHAKKDLTVTTEKISHDTWIWFTVFESIALLCSSSGSPIGGTLIYQFGFNAVIITGASLFVPSLIILCIFPETNNTYGSPINVEDNKDNDFNEAHTIEIQPEWKEKFIMRIKSVGHLDPILIVIIIIIVLLAIGAMADLHYIVIYLMGSPFLWNPQQVGIYIGLSDFISSVLGITYTIIVVKIRERKSMKQKLETNGNHTSQEEHKNDKSRIVFLRNMRLLIFTLAGTLLLMIINKIMMGIAHQFTQQTASTIAYMGMIQSFGGFVARIGFVISFISLPAVYAVTVTIFPPIVFLVVSGILLLTIIIDLAVTEQGLPYYTKKERQRYKNISDVDKHKLKLAQKKAATLEAASNSVRITIGLITTLLVGYLSDRYGRRAAFGILLVGEVLHVGVTGLIVLLKLNMWLILLPGLLEAIFGGGLLSLFAQVATIQVDVCHLSMKYSMEKTDKKNVKSSDKQMWILFTIFDGIAALCVSAGSPIGGALIYHYGFQVAMFTSLGLLVPSLILIFCLPETNKNKSKPTVVQDEEPFDEVNNDDPNEDTRSIPMEFERTLTSRVTDAFQRLKNLDPVVIMILSMVLLGSVSALADLQYVAVYLMGPPFLWSPETVGLYSGVTDVISAFISIICTILIIKFDEKRKAKALTEQNTTNNSDRNHYTRQMHLLITVFAASVIMLIVNRSVVGVAYRFQLPTANILIYIGIMQSIAAFVSRIGLLISLTALPAIYAGTVLTFPGTVFIVVVIIMAITLIIDLLLPFVMKKQNSKLKAAELNNLHNVKEGEAGEVTKSDDIVNYIGDMF</sequence>
<feature type="transmembrane region" description="Helical" evidence="6">
    <location>
        <begin position="550"/>
        <end position="570"/>
    </location>
</feature>